<dbReference type="InterPro" id="IPR050309">
    <property type="entry name" value="Type-B_Carboxylest/Lipase"/>
</dbReference>
<gene>
    <name evidence="8" type="ORF">CINC_LOCUS4586</name>
</gene>
<evidence type="ECO:0000256" key="2">
    <source>
        <dbReference type="ARBA" id="ARBA00022487"/>
    </source>
</evidence>
<organism evidence="8 9">
    <name type="scientific">Chrysodeixis includens</name>
    <name type="common">Soybean looper</name>
    <name type="synonym">Pseudoplusia includens</name>
    <dbReference type="NCBI Taxonomy" id="689277"/>
    <lineage>
        <taxon>Eukaryota</taxon>
        <taxon>Metazoa</taxon>
        <taxon>Ecdysozoa</taxon>
        <taxon>Arthropoda</taxon>
        <taxon>Hexapoda</taxon>
        <taxon>Insecta</taxon>
        <taxon>Pterygota</taxon>
        <taxon>Neoptera</taxon>
        <taxon>Endopterygota</taxon>
        <taxon>Lepidoptera</taxon>
        <taxon>Glossata</taxon>
        <taxon>Ditrysia</taxon>
        <taxon>Noctuoidea</taxon>
        <taxon>Noctuidae</taxon>
        <taxon>Plusiinae</taxon>
        <taxon>Chrysodeixis</taxon>
    </lineage>
</organism>
<keyword evidence="9" id="KW-1185">Reference proteome</keyword>
<keyword evidence="4" id="KW-1015">Disulfide bond</keyword>
<dbReference type="Pfam" id="PF00135">
    <property type="entry name" value="COesterase"/>
    <property type="match status" value="1"/>
</dbReference>
<keyword evidence="2" id="KW-0719">Serine esterase</keyword>
<name>A0A9P0BKB9_CHRIL</name>
<comment type="similarity">
    <text evidence="1 6">Belongs to the type-B carboxylesterase/lipase family.</text>
</comment>
<dbReference type="PANTHER" id="PTHR11559">
    <property type="entry name" value="CARBOXYLESTERASE"/>
    <property type="match status" value="1"/>
</dbReference>
<sequence>MKCGELLVLLWCAQHVRALFVSTPVLELSQGKLRGLRGISGQNRYYGIPYAVSERFQPPKPPRKWNGIFQAVSRFDSCAQAFAIFKLGSENCHLLDIYTPGDARRGQKLPVLVFFHGGAYYYGSKWHYDPEFLVKKNVIVATVNYRVGALGFLCLNNVANLGLKDQLAALKWIKKNIAAFGGDPDNVTVSGHSAGSTAAGMHLLSRRSAGLFHKAILMSGVFLSPWAFNCDPRTPAMEDAAKIATVRSDIDVYNTFMNMSVSDILTATLGTSTDPKYFKYSPCMDQNFTEPFFHDTPYNVITSGDFNKVPMIVGFTDLEGFLFYALNNQRTLEYLDNNFADSLPSVFSWCSKKDKRKIAEKIRSHYFGKQKISSKATIKGAVDFYSDWIAYASVDAFSRLMAAHSGQPVYNYMFSYEGGRNYAKAVFNRGIPMKGVLHSDDIFYLFKPGGFSLRLSEPDKLVIERYTTMLTNFMKFGDPTPVATRLLPVRWPATTAGRARVLRVERRLRVTDMPASHRGQFLLHLLCQYGLSGYVPCESAMQCNRDD</sequence>
<evidence type="ECO:0000313" key="8">
    <source>
        <dbReference type="EMBL" id="CAH0589984.1"/>
    </source>
</evidence>
<evidence type="ECO:0000313" key="9">
    <source>
        <dbReference type="Proteomes" id="UP001154114"/>
    </source>
</evidence>
<evidence type="ECO:0000256" key="5">
    <source>
        <dbReference type="ARBA" id="ARBA00023180"/>
    </source>
</evidence>
<keyword evidence="3 6" id="KW-0378">Hydrolase</keyword>
<evidence type="ECO:0000256" key="4">
    <source>
        <dbReference type="ARBA" id="ARBA00023157"/>
    </source>
</evidence>
<dbReference type="SUPFAM" id="SSF53474">
    <property type="entry name" value="alpha/beta-Hydrolases"/>
    <property type="match status" value="1"/>
</dbReference>
<evidence type="ECO:0000256" key="1">
    <source>
        <dbReference type="ARBA" id="ARBA00005964"/>
    </source>
</evidence>
<evidence type="ECO:0000256" key="6">
    <source>
        <dbReference type="RuleBase" id="RU361235"/>
    </source>
</evidence>
<dbReference type="InterPro" id="IPR019826">
    <property type="entry name" value="Carboxylesterase_B_AS"/>
</dbReference>
<dbReference type="PROSITE" id="PS00122">
    <property type="entry name" value="CARBOXYLESTERASE_B_1"/>
    <property type="match status" value="1"/>
</dbReference>
<feature type="domain" description="Carboxylesterase type B" evidence="7">
    <location>
        <begin position="23"/>
        <end position="519"/>
    </location>
</feature>
<evidence type="ECO:0000259" key="7">
    <source>
        <dbReference type="Pfam" id="PF00135"/>
    </source>
</evidence>
<evidence type="ECO:0000256" key="3">
    <source>
        <dbReference type="ARBA" id="ARBA00022801"/>
    </source>
</evidence>
<feature type="chain" id="PRO_5040528312" description="Carboxylic ester hydrolase" evidence="6">
    <location>
        <begin position="19"/>
        <end position="547"/>
    </location>
</feature>
<proteinExistence type="inferred from homology"/>
<dbReference type="InterPro" id="IPR002018">
    <property type="entry name" value="CarbesteraseB"/>
</dbReference>
<dbReference type="AlphaFoldDB" id="A0A9P0BKB9"/>
<keyword evidence="6" id="KW-0732">Signal</keyword>
<dbReference type="Proteomes" id="UP001154114">
    <property type="component" value="Chromosome 18"/>
</dbReference>
<dbReference type="GO" id="GO:0052689">
    <property type="term" value="F:carboxylic ester hydrolase activity"/>
    <property type="evidence" value="ECO:0007669"/>
    <property type="project" value="UniProtKB-KW"/>
</dbReference>
<protein>
    <recommendedName>
        <fullName evidence="6">Carboxylic ester hydrolase</fullName>
        <ecNumber evidence="6">3.1.1.-</ecNumber>
    </recommendedName>
</protein>
<reference evidence="8" key="1">
    <citation type="submission" date="2021-12" db="EMBL/GenBank/DDBJ databases">
        <authorList>
            <person name="King R."/>
        </authorList>
    </citation>
    <scope>NUCLEOTIDE SEQUENCE</scope>
</reference>
<feature type="signal peptide" evidence="6">
    <location>
        <begin position="1"/>
        <end position="18"/>
    </location>
</feature>
<dbReference type="InterPro" id="IPR029058">
    <property type="entry name" value="AB_hydrolase_fold"/>
</dbReference>
<accession>A0A9P0BKB9</accession>
<keyword evidence="5" id="KW-0325">Glycoprotein</keyword>
<dbReference type="EMBL" id="LR824021">
    <property type="protein sequence ID" value="CAH0589984.1"/>
    <property type="molecule type" value="Genomic_DNA"/>
</dbReference>
<dbReference type="Gene3D" id="3.40.50.1820">
    <property type="entry name" value="alpha/beta hydrolase"/>
    <property type="match status" value="1"/>
</dbReference>
<dbReference type="EC" id="3.1.1.-" evidence="6"/>
<dbReference type="OrthoDB" id="19653at2759"/>